<accession>D6W982</accession>
<organism evidence="1 2">
    <name type="scientific">Tribolium castaneum</name>
    <name type="common">Red flour beetle</name>
    <dbReference type="NCBI Taxonomy" id="7070"/>
    <lineage>
        <taxon>Eukaryota</taxon>
        <taxon>Metazoa</taxon>
        <taxon>Ecdysozoa</taxon>
        <taxon>Arthropoda</taxon>
        <taxon>Hexapoda</taxon>
        <taxon>Insecta</taxon>
        <taxon>Pterygota</taxon>
        <taxon>Neoptera</taxon>
        <taxon>Endopterygota</taxon>
        <taxon>Coleoptera</taxon>
        <taxon>Polyphaga</taxon>
        <taxon>Cucujiformia</taxon>
        <taxon>Tenebrionidae</taxon>
        <taxon>Tenebrionidae incertae sedis</taxon>
        <taxon>Tribolium</taxon>
    </lineage>
</organism>
<protein>
    <submittedName>
        <fullName evidence="1">Uncharacterized protein</fullName>
    </submittedName>
</protein>
<gene>
    <name evidence="1" type="primary">GLEAN_00951</name>
    <name evidence="1" type="ORF">TcasGA2_TC000951</name>
</gene>
<evidence type="ECO:0000313" key="2">
    <source>
        <dbReference type="Proteomes" id="UP000007266"/>
    </source>
</evidence>
<dbReference type="Proteomes" id="UP000007266">
    <property type="component" value="Linkage group 2"/>
</dbReference>
<dbReference type="EMBL" id="KQ971312">
    <property type="protein sequence ID" value="EEZ98460.1"/>
    <property type="molecule type" value="Genomic_DNA"/>
</dbReference>
<name>D6W982_TRICA</name>
<proteinExistence type="predicted"/>
<reference evidence="1 2" key="1">
    <citation type="journal article" date="2008" name="Nature">
        <title>The genome of the model beetle and pest Tribolium castaneum.</title>
        <authorList>
            <consortium name="Tribolium Genome Sequencing Consortium"/>
            <person name="Richards S."/>
            <person name="Gibbs R.A."/>
            <person name="Weinstock G.M."/>
            <person name="Brown S.J."/>
            <person name="Denell R."/>
            <person name="Beeman R.W."/>
            <person name="Gibbs R."/>
            <person name="Beeman R.W."/>
            <person name="Brown S.J."/>
            <person name="Bucher G."/>
            <person name="Friedrich M."/>
            <person name="Grimmelikhuijzen C.J."/>
            <person name="Klingler M."/>
            <person name="Lorenzen M."/>
            <person name="Richards S."/>
            <person name="Roth S."/>
            <person name="Schroder R."/>
            <person name="Tautz D."/>
            <person name="Zdobnov E.M."/>
            <person name="Muzny D."/>
            <person name="Gibbs R.A."/>
            <person name="Weinstock G.M."/>
            <person name="Attaway T."/>
            <person name="Bell S."/>
            <person name="Buhay C.J."/>
            <person name="Chandrabose M.N."/>
            <person name="Chavez D."/>
            <person name="Clerk-Blankenburg K.P."/>
            <person name="Cree A."/>
            <person name="Dao M."/>
            <person name="Davis C."/>
            <person name="Chacko J."/>
            <person name="Dinh H."/>
            <person name="Dugan-Rocha S."/>
            <person name="Fowler G."/>
            <person name="Garner T.T."/>
            <person name="Garnes J."/>
            <person name="Gnirke A."/>
            <person name="Hawes A."/>
            <person name="Hernandez J."/>
            <person name="Hines S."/>
            <person name="Holder M."/>
            <person name="Hume J."/>
            <person name="Jhangiani S.N."/>
            <person name="Joshi V."/>
            <person name="Khan Z.M."/>
            <person name="Jackson L."/>
            <person name="Kovar C."/>
            <person name="Kowis A."/>
            <person name="Lee S."/>
            <person name="Lewis L.R."/>
            <person name="Margolis J."/>
            <person name="Morgan M."/>
            <person name="Nazareth L.V."/>
            <person name="Nguyen N."/>
            <person name="Okwuonu G."/>
            <person name="Parker D."/>
            <person name="Richards S."/>
            <person name="Ruiz S.J."/>
            <person name="Santibanez J."/>
            <person name="Savard J."/>
            <person name="Scherer S.E."/>
            <person name="Schneider B."/>
            <person name="Sodergren E."/>
            <person name="Tautz D."/>
            <person name="Vattahil S."/>
            <person name="Villasana D."/>
            <person name="White C.S."/>
            <person name="Wright R."/>
            <person name="Park Y."/>
            <person name="Beeman R.W."/>
            <person name="Lord J."/>
            <person name="Oppert B."/>
            <person name="Lorenzen M."/>
            <person name="Brown S."/>
            <person name="Wang L."/>
            <person name="Savard J."/>
            <person name="Tautz D."/>
            <person name="Richards S."/>
            <person name="Weinstock G."/>
            <person name="Gibbs R.A."/>
            <person name="Liu Y."/>
            <person name="Worley K."/>
            <person name="Weinstock G."/>
            <person name="Elsik C.G."/>
            <person name="Reese J.T."/>
            <person name="Elhaik E."/>
            <person name="Landan G."/>
            <person name="Graur D."/>
            <person name="Arensburger P."/>
            <person name="Atkinson P."/>
            <person name="Beeman R.W."/>
            <person name="Beidler J."/>
            <person name="Brown S.J."/>
            <person name="Demuth J.P."/>
            <person name="Drury D.W."/>
            <person name="Du Y.Z."/>
            <person name="Fujiwara H."/>
            <person name="Lorenzen M."/>
            <person name="Maselli V."/>
            <person name="Osanai M."/>
            <person name="Park Y."/>
            <person name="Robertson H.M."/>
            <person name="Tu Z."/>
            <person name="Wang J.J."/>
            <person name="Wang S."/>
            <person name="Richards S."/>
            <person name="Song H."/>
            <person name="Zhang L."/>
            <person name="Sodergren E."/>
            <person name="Werner D."/>
            <person name="Stanke M."/>
            <person name="Morgenstern B."/>
            <person name="Solovyev V."/>
            <person name="Kosarev P."/>
            <person name="Brown G."/>
            <person name="Chen H.C."/>
            <person name="Ermolaeva O."/>
            <person name="Hlavina W."/>
            <person name="Kapustin Y."/>
            <person name="Kiryutin B."/>
            <person name="Kitts P."/>
            <person name="Maglott D."/>
            <person name="Pruitt K."/>
            <person name="Sapojnikov V."/>
            <person name="Souvorov A."/>
            <person name="Mackey A.J."/>
            <person name="Waterhouse R.M."/>
            <person name="Wyder S."/>
            <person name="Zdobnov E.M."/>
            <person name="Zdobnov E.M."/>
            <person name="Wyder S."/>
            <person name="Kriventseva E.V."/>
            <person name="Kadowaki T."/>
            <person name="Bork P."/>
            <person name="Aranda M."/>
            <person name="Bao R."/>
            <person name="Beermann A."/>
            <person name="Berns N."/>
            <person name="Bolognesi R."/>
            <person name="Bonneton F."/>
            <person name="Bopp D."/>
            <person name="Brown S.J."/>
            <person name="Bucher G."/>
            <person name="Butts T."/>
            <person name="Chaumot A."/>
            <person name="Denell R.E."/>
            <person name="Ferrier D.E."/>
            <person name="Friedrich M."/>
            <person name="Gordon C.M."/>
            <person name="Jindra M."/>
            <person name="Klingler M."/>
            <person name="Lan Q."/>
            <person name="Lattorff H.M."/>
            <person name="Laudet V."/>
            <person name="von Levetsow C."/>
            <person name="Liu Z."/>
            <person name="Lutz R."/>
            <person name="Lynch J.A."/>
            <person name="da Fonseca R.N."/>
            <person name="Posnien N."/>
            <person name="Reuter R."/>
            <person name="Roth S."/>
            <person name="Savard J."/>
            <person name="Schinko J.B."/>
            <person name="Schmitt C."/>
            <person name="Schoppmeier M."/>
            <person name="Schroder R."/>
            <person name="Shippy T.D."/>
            <person name="Simonnet F."/>
            <person name="Marques-Souza H."/>
            <person name="Tautz D."/>
            <person name="Tomoyasu Y."/>
            <person name="Trauner J."/>
            <person name="Van der Zee M."/>
            <person name="Vervoort M."/>
            <person name="Wittkopp N."/>
            <person name="Wimmer E.A."/>
            <person name="Yang X."/>
            <person name="Jones A.K."/>
            <person name="Sattelle D.B."/>
            <person name="Ebert P.R."/>
            <person name="Nelson D."/>
            <person name="Scott J.G."/>
            <person name="Beeman R.W."/>
            <person name="Muthukrishnan S."/>
            <person name="Kramer K.J."/>
            <person name="Arakane Y."/>
            <person name="Beeman R.W."/>
            <person name="Zhu Q."/>
            <person name="Hogenkamp D."/>
            <person name="Dixit R."/>
            <person name="Oppert B."/>
            <person name="Jiang H."/>
            <person name="Zou Z."/>
            <person name="Marshall J."/>
            <person name="Elpidina E."/>
            <person name="Vinokurov K."/>
            <person name="Oppert C."/>
            <person name="Zou Z."/>
            <person name="Evans J."/>
            <person name="Lu Z."/>
            <person name="Zhao P."/>
            <person name="Sumathipala N."/>
            <person name="Altincicek B."/>
            <person name="Vilcinskas A."/>
            <person name="Williams M."/>
            <person name="Hultmark D."/>
            <person name="Hetru C."/>
            <person name="Jiang H."/>
            <person name="Grimmelikhuijzen C.J."/>
            <person name="Hauser F."/>
            <person name="Cazzamali G."/>
            <person name="Williamson M."/>
            <person name="Park Y."/>
            <person name="Li B."/>
            <person name="Tanaka Y."/>
            <person name="Predel R."/>
            <person name="Neupert S."/>
            <person name="Schachtner J."/>
            <person name="Verleyen P."/>
            <person name="Raible F."/>
            <person name="Bork P."/>
            <person name="Friedrich M."/>
            <person name="Walden K.K."/>
            <person name="Robertson H.M."/>
            <person name="Angeli S."/>
            <person name="Foret S."/>
            <person name="Bucher G."/>
            <person name="Schuetz S."/>
            <person name="Maleszka R."/>
            <person name="Wimmer E.A."/>
            <person name="Beeman R.W."/>
            <person name="Lorenzen M."/>
            <person name="Tomoyasu Y."/>
            <person name="Miller S.C."/>
            <person name="Grossmann D."/>
            <person name="Bucher G."/>
        </authorList>
    </citation>
    <scope>NUCLEOTIDE SEQUENCE [LARGE SCALE GENOMIC DNA]</scope>
    <source>
        <strain evidence="1 2">Georgia GA2</strain>
    </source>
</reference>
<reference evidence="1 2" key="2">
    <citation type="journal article" date="2010" name="Nucleic Acids Res.">
        <title>BeetleBase in 2010: revisions to provide comprehensive genomic information for Tribolium castaneum.</title>
        <authorList>
            <person name="Kim H.S."/>
            <person name="Murphy T."/>
            <person name="Xia J."/>
            <person name="Caragea D."/>
            <person name="Park Y."/>
            <person name="Beeman R.W."/>
            <person name="Lorenzen M.D."/>
            <person name="Butcher S."/>
            <person name="Manak J.R."/>
            <person name="Brown S.J."/>
        </authorList>
    </citation>
    <scope>GENOME REANNOTATION</scope>
    <source>
        <strain evidence="1 2">Georgia GA2</strain>
    </source>
</reference>
<dbReference type="AlphaFoldDB" id="D6W982"/>
<keyword evidence="2" id="KW-1185">Reference proteome</keyword>
<sequence>MALLKKVTLWRDLRQKSVPLRENAELKRGKDPDIAIFSKRERVSDIRSGPGQGSPYCSPSLNRRGAFAGVLDRKPGYGDGGDEDASLDLELEQSAEFARFANSFDTKRGGAGRCDGLLVILLR</sequence>
<evidence type="ECO:0000313" key="1">
    <source>
        <dbReference type="EMBL" id="EEZ98460.1"/>
    </source>
</evidence>
<dbReference type="HOGENOM" id="CLU_2018163_0_0_1"/>